<dbReference type="Pfam" id="PF10150">
    <property type="entry name" value="RNase_E_G"/>
    <property type="match status" value="1"/>
</dbReference>
<dbReference type="GO" id="GO:0000049">
    <property type="term" value="F:tRNA binding"/>
    <property type="evidence" value="ECO:0007669"/>
    <property type="project" value="UniProtKB-KW"/>
</dbReference>
<dbReference type="InterPro" id="IPR003029">
    <property type="entry name" value="S1_domain"/>
</dbReference>
<evidence type="ECO:0000256" key="2">
    <source>
        <dbReference type="ARBA" id="ARBA00004496"/>
    </source>
</evidence>
<organism evidence="17">
    <name type="scientific">Thermosulfidibacter takaii</name>
    <dbReference type="NCBI Taxonomy" id="412593"/>
    <lineage>
        <taxon>Bacteria</taxon>
        <taxon>Pseudomonadati</taxon>
        <taxon>Thermosulfidibacterota</taxon>
        <taxon>Thermosulfidibacteria</taxon>
        <taxon>Thermosulfidibacterales</taxon>
        <taxon>Thermosulfidibacteraceae</taxon>
    </lineage>
</organism>
<dbReference type="GO" id="GO:0005737">
    <property type="term" value="C:cytoplasm"/>
    <property type="evidence" value="ECO:0007669"/>
    <property type="project" value="UniProtKB-SubCell"/>
</dbReference>
<dbReference type="GO" id="GO:0019843">
    <property type="term" value="F:rRNA binding"/>
    <property type="evidence" value="ECO:0007669"/>
    <property type="project" value="UniProtKB-KW"/>
</dbReference>
<dbReference type="GO" id="GO:0004519">
    <property type="term" value="F:endonuclease activity"/>
    <property type="evidence" value="ECO:0007669"/>
    <property type="project" value="UniProtKB-KW"/>
</dbReference>
<evidence type="ECO:0000256" key="3">
    <source>
        <dbReference type="ARBA" id="ARBA00005663"/>
    </source>
</evidence>
<dbReference type="InterPro" id="IPR012340">
    <property type="entry name" value="NA-bd_OB-fold"/>
</dbReference>
<feature type="domain" description="S1 motif" evidence="16">
    <location>
        <begin position="39"/>
        <end position="141"/>
    </location>
</feature>
<gene>
    <name evidence="17" type="ORF">ENF32_03040</name>
</gene>
<keyword evidence="5" id="KW-0963">Cytoplasm</keyword>
<keyword evidence="13" id="KW-0378">Hydrolase</keyword>
<dbReference type="Gene3D" id="3.40.1260.20">
    <property type="entry name" value="Ribonuclease E, catalytic domain"/>
    <property type="match status" value="1"/>
</dbReference>
<dbReference type="InterPro" id="IPR004659">
    <property type="entry name" value="RNase_E/G"/>
</dbReference>
<dbReference type="Proteomes" id="UP000885690">
    <property type="component" value="Unassembled WGS sequence"/>
</dbReference>
<dbReference type="GO" id="GO:0008033">
    <property type="term" value="P:tRNA processing"/>
    <property type="evidence" value="ECO:0007669"/>
    <property type="project" value="UniProtKB-KW"/>
</dbReference>
<sequence length="503" mass="57261">MSSRIVVNADFKETRVAILDDWGLGEIYIERRGERGIAGNIYKGRVVKILPGMEAAFVDIGLGRAGFLYVTDVFEGFEMYDDILEEEGEIEAEPPTIPRPRKGSPIEDLLTEGQEVVVQVAKEPLGSKGPRLTSHITLPGRYLVLMPTMNHVGVSRRIRNKEERRRLKGVVEKIRPAQMGFIVRTVSEGKGEEDLKQDMEFLLRLWDSIKAKGEKMRAPALLYKDLDLVLRAVRDFFSPEVTVLIIDGEEEFQRCLSFAQEYLPQLASRIQLYRGSEPVFEHYGIEEEINKALHPKVWLKSGGYIVIEETEALTAIDVNTGRYVGKKCLEDTIFRTNLEAAREIAHQIRLRNIGGIIIIDFIDMEEEEHRRQVLETLDNALKKDRYPSNIQGFTELGLVIMTRKRVKESLLKTLCGPCPYCGGRGYMKPPLVICYDIFREVKKLSALARGGRVSVEVHPAVAKALVEEEGDTLEELEKALNVKVLVMEKPDFHQEQFQVRRIH</sequence>
<keyword evidence="9" id="KW-0540">Nuclease</keyword>
<evidence type="ECO:0000256" key="12">
    <source>
        <dbReference type="ARBA" id="ARBA00022759"/>
    </source>
</evidence>
<evidence type="ECO:0000256" key="15">
    <source>
        <dbReference type="ARBA" id="ARBA00022884"/>
    </source>
</evidence>
<evidence type="ECO:0000259" key="16">
    <source>
        <dbReference type="PROSITE" id="PS50126"/>
    </source>
</evidence>
<evidence type="ECO:0000256" key="9">
    <source>
        <dbReference type="ARBA" id="ARBA00022722"/>
    </source>
</evidence>
<dbReference type="GO" id="GO:0006364">
    <property type="term" value="P:rRNA processing"/>
    <property type="evidence" value="ECO:0007669"/>
    <property type="project" value="UniProtKB-KW"/>
</dbReference>
<evidence type="ECO:0000256" key="11">
    <source>
        <dbReference type="ARBA" id="ARBA00022730"/>
    </source>
</evidence>
<dbReference type="GO" id="GO:0016787">
    <property type="term" value="F:hydrolase activity"/>
    <property type="evidence" value="ECO:0007669"/>
    <property type="project" value="UniProtKB-KW"/>
</dbReference>
<dbReference type="PROSITE" id="PS50126">
    <property type="entry name" value="S1"/>
    <property type="match status" value="1"/>
</dbReference>
<keyword evidence="10" id="KW-0479">Metal-binding</keyword>
<dbReference type="NCBIfam" id="TIGR00757">
    <property type="entry name" value="RNaseEG"/>
    <property type="match status" value="1"/>
</dbReference>
<evidence type="ECO:0000256" key="8">
    <source>
        <dbReference type="ARBA" id="ARBA00022694"/>
    </source>
</evidence>
<evidence type="ECO:0000313" key="17">
    <source>
        <dbReference type="EMBL" id="HDD53028.1"/>
    </source>
</evidence>
<keyword evidence="6" id="KW-0698">rRNA processing</keyword>
<keyword evidence="8" id="KW-0819">tRNA processing</keyword>
<dbReference type="AlphaFoldDB" id="A0A7C0U641"/>
<name>A0A7C0U641_9BACT</name>
<evidence type="ECO:0000256" key="10">
    <source>
        <dbReference type="ARBA" id="ARBA00022723"/>
    </source>
</evidence>
<evidence type="ECO:0000256" key="7">
    <source>
        <dbReference type="ARBA" id="ARBA00022555"/>
    </source>
</evidence>
<evidence type="ECO:0000256" key="14">
    <source>
        <dbReference type="ARBA" id="ARBA00022842"/>
    </source>
</evidence>
<keyword evidence="11" id="KW-0699">rRNA-binding</keyword>
<dbReference type="InterPro" id="IPR019307">
    <property type="entry name" value="RNA-bd_AU-1/RNase_E/G"/>
</dbReference>
<dbReference type="CDD" id="cd04453">
    <property type="entry name" value="S1_RNase_E"/>
    <property type="match status" value="1"/>
</dbReference>
<dbReference type="SUPFAM" id="SSF50249">
    <property type="entry name" value="Nucleic acid-binding proteins"/>
    <property type="match status" value="1"/>
</dbReference>
<dbReference type="SMART" id="SM00316">
    <property type="entry name" value="S1"/>
    <property type="match status" value="1"/>
</dbReference>
<keyword evidence="14" id="KW-0460">Magnesium</keyword>
<dbReference type="PANTHER" id="PTHR30001:SF0">
    <property type="entry name" value="RIBONUCLEASE G"/>
    <property type="match status" value="1"/>
</dbReference>
<comment type="subcellular location">
    <subcellularLocation>
        <location evidence="2">Cytoplasm</location>
    </subcellularLocation>
</comment>
<dbReference type="Pfam" id="PF20833">
    <property type="entry name" value="RNase_E_G_Thio"/>
    <property type="match status" value="1"/>
</dbReference>
<comment type="similarity">
    <text evidence="3">Belongs to the RNase E/G family. RNase G subfamily.</text>
</comment>
<keyword evidence="12" id="KW-0255">Endonuclease</keyword>
<dbReference type="InterPro" id="IPR048583">
    <property type="entry name" value="RNase_E_G_thioredoxin-like"/>
</dbReference>
<dbReference type="GO" id="GO:0004540">
    <property type="term" value="F:RNA nuclease activity"/>
    <property type="evidence" value="ECO:0007669"/>
    <property type="project" value="InterPro"/>
</dbReference>
<accession>A0A7C0U641</accession>
<comment type="cofactor">
    <cofactor evidence="1">
        <name>Mg(2+)</name>
        <dbReference type="ChEBI" id="CHEBI:18420"/>
    </cofactor>
</comment>
<evidence type="ECO:0000256" key="6">
    <source>
        <dbReference type="ARBA" id="ARBA00022552"/>
    </source>
</evidence>
<comment type="caution">
    <text evidence="17">The sequence shown here is derived from an EMBL/GenBank/DDBJ whole genome shotgun (WGS) entry which is preliminary data.</text>
</comment>
<evidence type="ECO:0000256" key="4">
    <source>
        <dbReference type="ARBA" id="ARBA00017719"/>
    </source>
</evidence>
<proteinExistence type="inferred from homology"/>
<dbReference type="Gene3D" id="2.40.50.140">
    <property type="entry name" value="Nucleic acid-binding proteins"/>
    <property type="match status" value="1"/>
</dbReference>
<protein>
    <recommendedName>
        <fullName evidence="4">Ribonuclease G</fullName>
    </recommendedName>
</protein>
<dbReference type="GO" id="GO:0046872">
    <property type="term" value="F:metal ion binding"/>
    <property type="evidence" value="ECO:0007669"/>
    <property type="project" value="UniProtKB-KW"/>
</dbReference>
<dbReference type="EMBL" id="DQWS01000116">
    <property type="protein sequence ID" value="HDD53028.1"/>
    <property type="molecule type" value="Genomic_DNA"/>
</dbReference>
<evidence type="ECO:0000256" key="5">
    <source>
        <dbReference type="ARBA" id="ARBA00022490"/>
    </source>
</evidence>
<reference evidence="17" key="1">
    <citation type="journal article" date="2020" name="mSystems">
        <title>Genome- and Community-Level Interaction Insights into Carbon Utilization and Element Cycling Functions of Hydrothermarchaeota in Hydrothermal Sediment.</title>
        <authorList>
            <person name="Zhou Z."/>
            <person name="Liu Y."/>
            <person name="Xu W."/>
            <person name="Pan J."/>
            <person name="Luo Z.H."/>
            <person name="Li M."/>
        </authorList>
    </citation>
    <scope>NUCLEOTIDE SEQUENCE [LARGE SCALE GENOMIC DNA]</scope>
    <source>
        <strain evidence="17">HyVt-115</strain>
    </source>
</reference>
<keyword evidence="7" id="KW-0820">tRNA-binding</keyword>
<keyword evidence="15" id="KW-0694">RNA-binding</keyword>
<evidence type="ECO:0000256" key="1">
    <source>
        <dbReference type="ARBA" id="ARBA00001946"/>
    </source>
</evidence>
<dbReference type="PANTHER" id="PTHR30001">
    <property type="entry name" value="RIBONUCLEASE"/>
    <property type="match status" value="1"/>
</dbReference>
<evidence type="ECO:0000256" key="13">
    <source>
        <dbReference type="ARBA" id="ARBA00022801"/>
    </source>
</evidence>